<organism evidence="3 4">
    <name type="scientific">Allomyces macrogynus (strain ATCC 38327)</name>
    <name type="common">Allomyces javanicus var. macrogynus</name>
    <dbReference type="NCBI Taxonomy" id="578462"/>
    <lineage>
        <taxon>Eukaryota</taxon>
        <taxon>Fungi</taxon>
        <taxon>Fungi incertae sedis</taxon>
        <taxon>Blastocladiomycota</taxon>
        <taxon>Blastocladiomycetes</taxon>
        <taxon>Blastocladiales</taxon>
        <taxon>Blastocladiaceae</taxon>
        <taxon>Allomyces</taxon>
    </lineage>
</organism>
<dbReference type="STRING" id="578462.A0A0L0SSN2"/>
<evidence type="ECO:0000256" key="1">
    <source>
        <dbReference type="ARBA" id="ARBA00025758"/>
    </source>
</evidence>
<dbReference type="GO" id="GO:0000387">
    <property type="term" value="P:spliceosomal snRNP assembly"/>
    <property type="evidence" value="ECO:0007669"/>
    <property type="project" value="InterPro"/>
</dbReference>
<accession>A0A0L0SSN2</accession>
<proteinExistence type="inferred from homology"/>
<reference evidence="4" key="2">
    <citation type="submission" date="2009-11" db="EMBL/GenBank/DDBJ databases">
        <title>The Genome Sequence of Allomyces macrogynus strain ATCC 38327.</title>
        <authorList>
            <consortium name="The Broad Institute Genome Sequencing Platform"/>
            <person name="Russ C."/>
            <person name="Cuomo C."/>
            <person name="Shea T."/>
            <person name="Young S.K."/>
            <person name="Zeng Q."/>
            <person name="Koehrsen M."/>
            <person name="Haas B."/>
            <person name="Borodovsky M."/>
            <person name="Guigo R."/>
            <person name="Alvarado L."/>
            <person name="Berlin A."/>
            <person name="Borenstein D."/>
            <person name="Chen Z."/>
            <person name="Engels R."/>
            <person name="Freedman E."/>
            <person name="Gellesch M."/>
            <person name="Goldberg J."/>
            <person name="Griggs A."/>
            <person name="Gujja S."/>
            <person name="Heiman D."/>
            <person name="Hepburn T."/>
            <person name="Howarth C."/>
            <person name="Jen D."/>
            <person name="Larson L."/>
            <person name="Lewis B."/>
            <person name="Mehta T."/>
            <person name="Park D."/>
            <person name="Pearson M."/>
            <person name="Roberts A."/>
            <person name="Saif S."/>
            <person name="Shenoy N."/>
            <person name="Sisk P."/>
            <person name="Stolte C."/>
            <person name="Sykes S."/>
            <person name="Walk T."/>
            <person name="White J."/>
            <person name="Yandava C."/>
            <person name="Burger G."/>
            <person name="Gray M.W."/>
            <person name="Holland P.W.H."/>
            <person name="King N."/>
            <person name="Lang F.B.F."/>
            <person name="Roger A.J."/>
            <person name="Ruiz-Trillo I."/>
            <person name="Lander E."/>
            <person name="Nusbaum C."/>
        </authorList>
    </citation>
    <scope>NUCLEOTIDE SEQUENCE [LARGE SCALE GENOMIC DNA]</scope>
    <source>
        <strain evidence="4">ATCC 38327</strain>
    </source>
</reference>
<dbReference type="Pfam" id="PF04938">
    <property type="entry name" value="SIP1"/>
    <property type="match status" value="1"/>
</dbReference>
<sequence length="299" mass="32432">MSDYDRDYDHHDRDGPGARNMRGALPVADYPIGHPLLPPTSGEEYLRRVRAEALSLPDVIEADPATIAQHRRSAPSDAQPAADPLLSTDALAPPPTFPRAWARRTLHQYRLLHTKIAASRSALVEYGPGGIPLSHKRSPPADVAQILGALPTRSTMWYRFLYSSRILGGTAPGGCDDLWRPSVLVHFPHAKALQLLEMHTQWIWTAAKGNSGLMAAVAKTVFCLLVALDTTLTADETFVLRSLGKACCAVREEVFGGGEMDVDVGEGMKEAREGARAALAVIVLIIAQGFGQRDLCVLE</sequence>
<reference evidence="3 4" key="1">
    <citation type="submission" date="2009-11" db="EMBL/GenBank/DDBJ databases">
        <title>Annotation of Allomyces macrogynus ATCC 38327.</title>
        <authorList>
            <consortium name="The Broad Institute Genome Sequencing Platform"/>
            <person name="Russ C."/>
            <person name="Cuomo C."/>
            <person name="Burger G."/>
            <person name="Gray M.W."/>
            <person name="Holland P.W.H."/>
            <person name="King N."/>
            <person name="Lang F.B.F."/>
            <person name="Roger A.J."/>
            <person name="Ruiz-Trillo I."/>
            <person name="Young S.K."/>
            <person name="Zeng Q."/>
            <person name="Gargeya S."/>
            <person name="Fitzgerald M."/>
            <person name="Haas B."/>
            <person name="Abouelleil A."/>
            <person name="Alvarado L."/>
            <person name="Arachchi H.M."/>
            <person name="Berlin A."/>
            <person name="Chapman S.B."/>
            <person name="Gearin G."/>
            <person name="Goldberg J."/>
            <person name="Griggs A."/>
            <person name="Gujja S."/>
            <person name="Hansen M."/>
            <person name="Heiman D."/>
            <person name="Howarth C."/>
            <person name="Larimer J."/>
            <person name="Lui A."/>
            <person name="MacDonald P.J.P."/>
            <person name="McCowen C."/>
            <person name="Montmayeur A."/>
            <person name="Murphy C."/>
            <person name="Neiman D."/>
            <person name="Pearson M."/>
            <person name="Priest M."/>
            <person name="Roberts A."/>
            <person name="Saif S."/>
            <person name="Shea T."/>
            <person name="Sisk P."/>
            <person name="Stolte C."/>
            <person name="Sykes S."/>
            <person name="Wortman J."/>
            <person name="Nusbaum C."/>
            <person name="Birren B."/>
        </authorList>
    </citation>
    <scope>NUCLEOTIDE SEQUENCE [LARGE SCALE GENOMIC DNA]</scope>
    <source>
        <strain evidence="3 4">ATCC 38327</strain>
    </source>
</reference>
<dbReference type="GO" id="GO:0032797">
    <property type="term" value="C:SMN complex"/>
    <property type="evidence" value="ECO:0007669"/>
    <property type="project" value="TreeGrafter"/>
</dbReference>
<dbReference type="EMBL" id="GG745347">
    <property type="protein sequence ID" value="KNE65354.1"/>
    <property type="molecule type" value="Genomic_DNA"/>
</dbReference>
<feature type="compositionally biased region" description="Basic and acidic residues" evidence="2">
    <location>
        <begin position="1"/>
        <end position="16"/>
    </location>
</feature>
<dbReference type="PANTHER" id="PTHR12794">
    <property type="entry name" value="GEMIN2"/>
    <property type="match status" value="1"/>
</dbReference>
<evidence type="ECO:0000313" key="3">
    <source>
        <dbReference type="EMBL" id="KNE65354.1"/>
    </source>
</evidence>
<gene>
    <name evidence="3" type="ORF">AMAG_10996</name>
</gene>
<feature type="region of interest" description="Disordered" evidence="2">
    <location>
        <begin position="1"/>
        <end position="22"/>
    </location>
</feature>
<feature type="compositionally biased region" description="Low complexity" evidence="2">
    <location>
        <begin position="75"/>
        <end position="84"/>
    </location>
</feature>
<feature type="region of interest" description="Disordered" evidence="2">
    <location>
        <begin position="68"/>
        <end position="89"/>
    </location>
</feature>
<protein>
    <submittedName>
        <fullName evidence="3">Uncharacterized protein</fullName>
    </submittedName>
</protein>
<dbReference type="VEuPathDB" id="FungiDB:AMAG_10996"/>
<keyword evidence="4" id="KW-1185">Reference proteome</keyword>
<name>A0A0L0SSN2_ALLM3</name>
<evidence type="ECO:0000256" key="2">
    <source>
        <dbReference type="SAM" id="MobiDB-lite"/>
    </source>
</evidence>
<comment type="similarity">
    <text evidence="1">Belongs to the gemin-2 family.</text>
</comment>
<dbReference type="AlphaFoldDB" id="A0A0L0SSN2"/>
<dbReference type="GO" id="GO:0005634">
    <property type="term" value="C:nucleus"/>
    <property type="evidence" value="ECO:0007669"/>
    <property type="project" value="TreeGrafter"/>
</dbReference>
<dbReference type="Proteomes" id="UP000054350">
    <property type="component" value="Unassembled WGS sequence"/>
</dbReference>
<dbReference type="PANTHER" id="PTHR12794:SF0">
    <property type="entry name" value="GEM-ASSOCIATED PROTEIN 2"/>
    <property type="match status" value="1"/>
</dbReference>
<dbReference type="Gene3D" id="1.20.58.1070">
    <property type="match status" value="1"/>
</dbReference>
<dbReference type="OrthoDB" id="428895at2759"/>
<evidence type="ECO:0000313" key="4">
    <source>
        <dbReference type="Proteomes" id="UP000054350"/>
    </source>
</evidence>
<dbReference type="InterPro" id="IPR035426">
    <property type="entry name" value="Gemin2/Brr1"/>
</dbReference>